<dbReference type="AlphaFoldDB" id="K5X825"/>
<dbReference type="OrthoDB" id="10017101at2759"/>
<dbReference type="PANTHER" id="PTHR43591">
    <property type="entry name" value="METHYLTRANSFERASE"/>
    <property type="match status" value="1"/>
</dbReference>
<dbReference type="Proteomes" id="UP000008370">
    <property type="component" value="Unassembled WGS sequence"/>
</dbReference>
<dbReference type="FunCoup" id="K5X825">
    <property type="interactions" value="2"/>
</dbReference>
<protein>
    <recommendedName>
        <fullName evidence="1">Methyltransferase domain-containing protein</fullName>
    </recommendedName>
</protein>
<dbReference type="PANTHER" id="PTHR43591:SF24">
    <property type="entry name" value="2-METHOXY-6-POLYPRENYL-1,4-BENZOQUINOL METHYLASE, MITOCHONDRIAL"/>
    <property type="match status" value="1"/>
</dbReference>
<reference evidence="2 3" key="1">
    <citation type="journal article" date="2012" name="BMC Genomics">
        <title>Comparative genomics of the white-rot fungi, Phanerochaete carnosa and P. chrysosporium, to elucidate the genetic basis of the distinct wood types they colonize.</title>
        <authorList>
            <person name="Suzuki H."/>
            <person name="MacDonald J."/>
            <person name="Syed K."/>
            <person name="Salamov A."/>
            <person name="Hori C."/>
            <person name="Aerts A."/>
            <person name="Henrissat B."/>
            <person name="Wiebenga A."/>
            <person name="vanKuyk P.A."/>
            <person name="Barry K."/>
            <person name="Lindquist E."/>
            <person name="LaButti K."/>
            <person name="Lapidus A."/>
            <person name="Lucas S."/>
            <person name="Coutinho P."/>
            <person name="Gong Y."/>
            <person name="Samejima M."/>
            <person name="Mahadevan R."/>
            <person name="Abou-Zaid M."/>
            <person name="de Vries R.P."/>
            <person name="Igarashi K."/>
            <person name="Yadav J.S."/>
            <person name="Grigoriev I.V."/>
            <person name="Master E.R."/>
        </authorList>
    </citation>
    <scope>NUCLEOTIDE SEQUENCE [LARGE SCALE GENOMIC DNA]</scope>
    <source>
        <strain evidence="2 3">HHB-10118-sp</strain>
    </source>
</reference>
<dbReference type="RefSeq" id="XP_007391608.1">
    <property type="nucleotide sequence ID" value="XM_007391546.1"/>
</dbReference>
<dbReference type="SUPFAM" id="SSF53335">
    <property type="entry name" value="S-adenosyl-L-methionine-dependent methyltransferases"/>
    <property type="match status" value="1"/>
</dbReference>
<dbReference type="Pfam" id="PF13847">
    <property type="entry name" value="Methyltransf_31"/>
    <property type="match status" value="1"/>
</dbReference>
<evidence type="ECO:0000313" key="3">
    <source>
        <dbReference type="Proteomes" id="UP000008370"/>
    </source>
</evidence>
<dbReference type="InParanoid" id="K5X825"/>
<evidence type="ECO:0000313" key="2">
    <source>
        <dbReference type="EMBL" id="EKM59027.1"/>
    </source>
</evidence>
<dbReference type="CDD" id="cd02440">
    <property type="entry name" value="AdoMet_MTases"/>
    <property type="match status" value="1"/>
</dbReference>
<dbReference type="InterPro" id="IPR025714">
    <property type="entry name" value="Methyltranfer_dom"/>
</dbReference>
<accession>K5X825</accession>
<feature type="domain" description="Methyltransferase" evidence="1">
    <location>
        <begin position="37"/>
        <end position="145"/>
    </location>
</feature>
<dbReference type="InterPro" id="IPR029063">
    <property type="entry name" value="SAM-dependent_MTases_sf"/>
</dbReference>
<evidence type="ECO:0000259" key="1">
    <source>
        <dbReference type="Pfam" id="PF13847"/>
    </source>
</evidence>
<dbReference type="HOGENOM" id="CLU_057148_1_0_1"/>
<name>K5X825_PHACS</name>
<dbReference type="GeneID" id="18914595"/>
<sequence>MPRETPKYHVGQTNNIVNAFAKRTAEDSCAYLLSSLTPDMTILDVGCGPGSITIDLARHVPRGHVVGIDIEAAASTLDKGRTQAQMEGVMNVEFRTGNGYTLPFPDDTFDATHSHQVLHQIDDPVHFMREMHRVTKPGGFIASRVWDTGSWILHPQDEGITSFRTMTQRINSERGLVPFAGRNLHIWARKAGFEAGRVKISTSTMTFRTPEERIYVGELFRAISQESDFATMALKKGYVTGEGLERMAEGWQRWIDDDDGPFAWINFELLYQK</sequence>
<dbReference type="Gene3D" id="3.40.50.150">
    <property type="entry name" value="Vaccinia Virus protein VP39"/>
    <property type="match status" value="1"/>
</dbReference>
<dbReference type="KEGG" id="pco:PHACADRAFT_249190"/>
<keyword evidence="3" id="KW-1185">Reference proteome</keyword>
<dbReference type="EMBL" id="JH930469">
    <property type="protein sequence ID" value="EKM59027.1"/>
    <property type="molecule type" value="Genomic_DNA"/>
</dbReference>
<proteinExistence type="predicted"/>
<gene>
    <name evidence="2" type="ORF">PHACADRAFT_249190</name>
</gene>
<dbReference type="GO" id="GO:0008168">
    <property type="term" value="F:methyltransferase activity"/>
    <property type="evidence" value="ECO:0007669"/>
    <property type="project" value="TreeGrafter"/>
</dbReference>
<organism evidence="2 3">
    <name type="scientific">Phanerochaete carnosa (strain HHB-10118-sp)</name>
    <name type="common">White-rot fungus</name>
    <name type="synonym">Peniophora carnosa</name>
    <dbReference type="NCBI Taxonomy" id="650164"/>
    <lineage>
        <taxon>Eukaryota</taxon>
        <taxon>Fungi</taxon>
        <taxon>Dikarya</taxon>
        <taxon>Basidiomycota</taxon>
        <taxon>Agaricomycotina</taxon>
        <taxon>Agaricomycetes</taxon>
        <taxon>Polyporales</taxon>
        <taxon>Phanerochaetaceae</taxon>
        <taxon>Phanerochaete</taxon>
    </lineage>
</organism>